<accession>A0ABS2DFK5</accession>
<protein>
    <submittedName>
        <fullName evidence="2">Uncharacterized protein</fullName>
    </submittedName>
</protein>
<keyword evidence="1" id="KW-0812">Transmembrane</keyword>
<evidence type="ECO:0000256" key="1">
    <source>
        <dbReference type="SAM" id="Phobius"/>
    </source>
</evidence>
<dbReference type="Proteomes" id="UP001518925">
    <property type="component" value="Unassembled WGS sequence"/>
</dbReference>
<evidence type="ECO:0000313" key="2">
    <source>
        <dbReference type="EMBL" id="MBM6617258.1"/>
    </source>
</evidence>
<dbReference type="RefSeq" id="WP_204202637.1">
    <property type="nucleotide sequence ID" value="NZ_JAFELM010000021.1"/>
</dbReference>
<gene>
    <name evidence="2" type="ORF">JR050_06160</name>
</gene>
<keyword evidence="1" id="KW-0472">Membrane</keyword>
<dbReference type="EMBL" id="JAFELM010000021">
    <property type="protein sequence ID" value="MBM6617258.1"/>
    <property type="molecule type" value="Genomic_DNA"/>
</dbReference>
<keyword evidence="1" id="KW-1133">Transmembrane helix</keyword>
<reference evidence="2 3" key="1">
    <citation type="submission" date="2021-02" db="EMBL/GenBank/DDBJ databases">
        <title>Bacillus sp. RD4P76, an endophyte from a halophyte.</title>
        <authorList>
            <person name="Sun J.-Q."/>
        </authorList>
    </citation>
    <scope>NUCLEOTIDE SEQUENCE [LARGE SCALE GENOMIC DNA]</scope>
    <source>
        <strain evidence="2 3">RD4P76</strain>
    </source>
</reference>
<organism evidence="2 3">
    <name type="scientific">Bacillus suaedaesalsae</name>
    <dbReference type="NCBI Taxonomy" id="2810349"/>
    <lineage>
        <taxon>Bacteria</taxon>
        <taxon>Bacillati</taxon>
        <taxon>Bacillota</taxon>
        <taxon>Bacilli</taxon>
        <taxon>Bacillales</taxon>
        <taxon>Bacillaceae</taxon>
        <taxon>Bacillus</taxon>
    </lineage>
</organism>
<name>A0ABS2DFK5_9BACI</name>
<evidence type="ECO:0000313" key="3">
    <source>
        <dbReference type="Proteomes" id="UP001518925"/>
    </source>
</evidence>
<proteinExistence type="predicted"/>
<sequence length="289" mass="33475">MRKRTKITIVLSFIIAISYILVSTVLPNFVKESITYFPIDPNLTFLTSETNLEIEGDSNDPYNVKWNVKSETDKEVYLRQDVSLLYRDGLLVDTTFEWKQNKATLEQEKEIQGQDSTLYESISFHHAEIHENENNIKSSQKMTKDKLYVIDSSFSPLHAFHSPSNKEQEEWKKIIDHVRTQDLRTSWQNVIQHFSINPNNYDTYTLMELEAFNSKAIPGLSLEETQTVIGRLWEGLYKNYVLGIRLSESESISPIGSKMPLILISKDRTHLQIITEGKDGEKVKLLQQL</sequence>
<feature type="transmembrane region" description="Helical" evidence="1">
    <location>
        <begin position="7"/>
        <end position="30"/>
    </location>
</feature>
<comment type="caution">
    <text evidence="2">The sequence shown here is derived from an EMBL/GenBank/DDBJ whole genome shotgun (WGS) entry which is preliminary data.</text>
</comment>
<keyword evidence="3" id="KW-1185">Reference proteome</keyword>